<feature type="transmembrane region" description="Helical" evidence="5">
    <location>
        <begin position="137"/>
        <end position="156"/>
    </location>
</feature>
<evidence type="ECO:0000256" key="2">
    <source>
        <dbReference type="ARBA" id="ARBA00022692"/>
    </source>
</evidence>
<dbReference type="PANTHER" id="PTHR43229:SF2">
    <property type="entry name" value="NODULATION PROTEIN J"/>
    <property type="match status" value="1"/>
</dbReference>
<dbReference type="AlphaFoldDB" id="A0A424YFG7"/>
<dbReference type="PROSITE" id="PS51012">
    <property type="entry name" value="ABC_TM2"/>
    <property type="match status" value="1"/>
</dbReference>
<feature type="transmembrane region" description="Helical" evidence="5">
    <location>
        <begin position="168"/>
        <end position="189"/>
    </location>
</feature>
<keyword evidence="5" id="KW-0813">Transport</keyword>
<comment type="subcellular location">
    <subcellularLocation>
        <location evidence="5">Cell membrane</location>
        <topology evidence="5">Multi-pass membrane protein</topology>
    </subcellularLocation>
    <subcellularLocation>
        <location evidence="1">Membrane</location>
        <topology evidence="1">Multi-pass membrane protein</topology>
    </subcellularLocation>
</comment>
<accession>A0A424YFG7</accession>
<keyword evidence="5" id="KW-1003">Cell membrane</keyword>
<dbReference type="Proteomes" id="UP000285138">
    <property type="component" value="Unassembled WGS sequence"/>
</dbReference>
<evidence type="ECO:0000259" key="6">
    <source>
        <dbReference type="PROSITE" id="PS51012"/>
    </source>
</evidence>
<evidence type="ECO:0000313" key="7">
    <source>
        <dbReference type="EMBL" id="RQD76527.1"/>
    </source>
</evidence>
<feature type="domain" description="ABC transmembrane type-2" evidence="6">
    <location>
        <begin position="23"/>
        <end position="249"/>
    </location>
</feature>
<dbReference type="InterPro" id="IPR000412">
    <property type="entry name" value="ABC_2_transport"/>
</dbReference>
<keyword evidence="3 5" id="KW-1133">Transmembrane helix</keyword>
<reference evidence="7 8" key="1">
    <citation type="submission" date="2018-08" db="EMBL/GenBank/DDBJ databases">
        <title>The metabolism and importance of syntrophic acetate oxidation coupled to methane or sulfide production in haloalkaline environments.</title>
        <authorList>
            <person name="Timmers P.H.A."/>
            <person name="Vavourakis C.D."/>
            <person name="Sorokin D.Y."/>
            <person name="Sinninghe Damste J.S."/>
            <person name="Muyzer G."/>
            <person name="Stams A.J.M."/>
            <person name="Plugge C.M."/>
        </authorList>
    </citation>
    <scope>NUCLEOTIDE SEQUENCE [LARGE SCALE GENOMIC DNA]</scope>
    <source>
        <strain evidence="7">MSAO_Bac1</strain>
    </source>
</reference>
<dbReference type="Pfam" id="PF01061">
    <property type="entry name" value="ABC2_membrane"/>
    <property type="match status" value="1"/>
</dbReference>
<comment type="similarity">
    <text evidence="5">Belongs to the ABC-2 integral membrane protein family.</text>
</comment>
<dbReference type="InterPro" id="IPR047817">
    <property type="entry name" value="ABC2_TM_bact-type"/>
</dbReference>
<evidence type="ECO:0000256" key="3">
    <source>
        <dbReference type="ARBA" id="ARBA00022989"/>
    </source>
</evidence>
<dbReference type="EMBL" id="QZAA01000113">
    <property type="protein sequence ID" value="RQD76527.1"/>
    <property type="molecule type" value="Genomic_DNA"/>
</dbReference>
<feature type="transmembrane region" description="Helical" evidence="5">
    <location>
        <begin position="31"/>
        <end position="50"/>
    </location>
</feature>
<dbReference type="GO" id="GO:0140359">
    <property type="term" value="F:ABC-type transporter activity"/>
    <property type="evidence" value="ECO:0007669"/>
    <property type="project" value="InterPro"/>
</dbReference>
<dbReference type="InterPro" id="IPR013525">
    <property type="entry name" value="ABC2_TM"/>
</dbReference>
<proteinExistence type="inferred from homology"/>
<feature type="transmembrane region" description="Helical" evidence="5">
    <location>
        <begin position="219"/>
        <end position="243"/>
    </location>
</feature>
<gene>
    <name evidence="7" type="ORF">D5R97_04275</name>
</gene>
<dbReference type="PIRSF" id="PIRSF006648">
    <property type="entry name" value="DrrB"/>
    <property type="match status" value="1"/>
</dbReference>
<comment type="caution">
    <text evidence="7">The sequence shown here is derived from an EMBL/GenBank/DDBJ whole genome shotgun (WGS) entry which is preliminary data.</text>
</comment>
<feature type="transmembrane region" description="Helical" evidence="5">
    <location>
        <begin position="62"/>
        <end position="82"/>
    </location>
</feature>
<protein>
    <recommendedName>
        <fullName evidence="5">Transport permease protein</fullName>
    </recommendedName>
</protein>
<name>A0A424YFG7_9FIRM</name>
<dbReference type="InterPro" id="IPR051784">
    <property type="entry name" value="Nod_factor_ABC_transporter"/>
</dbReference>
<organism evidence="7 8">
    <name type="scientific">Candidatus Syntrophonatronum acetioxidans</name>
    <dbReference type="NCBI Taxonomy" id="1795816"/>
    <lineage>
        <taxon>Bacteria</taxon>
        <taxon>Bacillati</taxon>
        <taxon>Bacillota</taxon>
        <taxon>Clostridia</taxon>
        <taxon>Eubacteriales</taxon>
        <taxon>Syntrophomonadaceae</taxon>
        <taxon>Candidatus Syntrophonatronum</taxon>
    </lineage>
</organism>
<dbReference type="GO" id="GO:0043190">
    <property type="term" value="C:ATP-binding cassette (ABC) transporter complex"/>
    <property type="evidence" value="ECO:0007669"/>
    <property type="project" value="InterPro"/>
</dbReference>
<feature type="transmembrane region" description="Helical" evidence="5">
    <location>
        <begin position="103"/>
        <end position="131"/>
    </location>
</feature>
<evidence type="ECO:0000313" key="8">
    <source>
        <dbReference type="Proteomes" id="UP000285138"/>
    </source>
</evidence>
<evidence type="ECO:0000256" key="5">
    <source>
        <dbReference type="RuleBase" id="RU361157"/>
    </source>
</evidence>
<evidence type="ECO:0000256" key="1">
    <source>
        <dbReference type="ARBA" id="ARBA00004141"/>
    </source>
</evidence>
<keyword evidence="2 5" id="KW-0812">Transmembrane</keyword>
<keyword evidence="4 5" id="KW-0472">Membrane</keyword>
<dbReference type="PANTHER" id="PTHR43229">
    <property type="entry name" value="NODULATION PROTEIN J"/>
    <property type="match status" value="1"/>
</dbReference>
<evidence type="ECO:0000256" key="4">
    <source>
        <dbReference type="ARBA" id="ARBA00023136"/>
    </source>
</evidence>
<sequence>MERNKFSLLVEQFKGSLVIAKKDMKIYYLKPPVLIFGVLFPMFLFLAFAVGREVPLETLVPGLVGITLFFTASTVVPLIMPWETRLRTLELLVSAPIGVQTILLGDILASFFFGIIISLIPLTVGFIFLGATIVNPLVLLLNIIISSFCFSCLGNIMSFPPTGEPSQIMMLSNLIRLPLIFISGIFVPLPQMPPWGKLIAPLSPLTYTTDLTRYSLGDISYYAVGSNFLMLLVFTAIFLLVGFKLHSKTMPKRIQNL</sequence>